<dbReference type="EMBL" id="HACA01030406">
    <property type="protein sequence ID" value="CDW47767.1"/>
    <property type="molecule type" value="Transcribed_RNA"/>
</dbReference>
<accession>A0A0K2VC52</accession>
<proteinExistence type="predicted"/>
<organism evidence="1">
    <name type="scientific">Lepeophtheirus salmonis</name>
    <name type="common">Salmon louse</name>
    <name type="synonym">Caligus salmonis</name>
    <dbReference type="NCBI Taxonomy" id="72036"/>
    <lineage>
        <taxon>Eukaryota</taxon>
        <taxon>Metazoa</taxon>
        <taxon>Ecdysozoa</taxon>
        <taxon>Arthropoda</taxon>
        <taxon>Crustacea</taxon>
        <taxon>Multicrustacea</taxon>
        <taxon>Hexanauplia</taxon>
        <taxon>Copepoda</taxon>
        <taxon>Siphonostomatoida</taxon>
        <taxon>Caligidae</taxon>
        <taxon>Lepeophtheirus</taxon>
    </lineage>
</organism>
<sequence>MAMLRTVNVTVDIYFKSSLRKTFMV</sequence>
<protein>
    <submittedName>
        <fullName evidence="1">Uncharacterized protein</fullName>
    </submittedName>
</protein>
<dbReference type="AlphaFoldDB" id="A0A0K2VC52"/>
<evidence type="ECO:0000313" key="1">
    <source>
        <dbReference type="EMBL" id="CDW47767.1"/>
    </source>
</evidence>
<reference evidence="1" key="1">
    <citation type="submission" date="2014-05" db="EMBL/GenBank/DDBJ databases">
        <authorList>
            <person name="Chronopoulou M."/>
        </authorList>
    </citation>
    <scope>NUCLEOTIDE SEQUENCE</scope>
    <source>
        <tissue evidence="1">Whole organism</tissue>
    </source>
</reference>
<name>A0A0K2VC52_LEPSM</name>